<evidence type="ECO:0000256" key="1">
    <source>
        <dbReference type="SAM" id="Phobius"/>
    </source>
</evidence>
<keyword evidence="1" id="KW-0812">Transmembrane</keyword>
<proteinExistence type="predicted"/>
<keyword evidence="1" id="KW-1133">Transmembrane helix</keyword>
<name>A0A2W6MXA0_9HELI</name>
<organism evidence="2 3">
    <name type="scientific">Helicobacter valdiviensis</name>
    <dbReference type="NCBI Taxonomy" id="1458358"/>
    <lineage>
        <taxon>Bacteria</taxon>
        <taxon>Pseudomonadati</taxon>
        <taxon>Campylobacterota</taxon>
        <taxon>Epsilonproteobacteria</taxon>
        <taxon>Campylobacterales</taxon>
        <taxon>Helicobacteraceae</taxon>
        <taxon>Helicobacter</taxon>
    </lineage>
</organism>
<protein>
    <submittedName>
        <fullName evidence="2">Uncharacterized protein</fullName>
    </submittedName>
</protein>
<keyword evidence="1" id="KW-0472">Membrane</keyword>
<keyword evidence="3" id="KW-1185">Reference proteome</keyword>
<reference evidence="2 3" key="1">
    <citation type="submission" date="2017-03" db="EMBL/GenBank/DDBJ databases">
        <title>Genomic and clinical evidence uncovers the enterohepatic species Helicobacter valdiviensis as a potential human intestinal pathogen.</title>
        <authorList>
            <person name="Fresia P."/>
            <person name="Jara R."/>
            <person name="Sierra R."/>
            <person name="Ferres I."/>
            <person name="Greif G."/>
            <person name="Iraola G."/>
            <person name="Collado L."/>
        </authorList>
    </citation>
    <scope>NUCLEOTIDE SEQUENCE [LARGE SCALE GENOMIC DNA]</scope>
    <source>
        <strain evidence="2 3">WBE14</strain>
    </source>
</reference>
<dbReference type="RefSeq" id="WP_111229309.1">
    <property type="nucleotide sequence ID" value="NZ_NBIU01000005.1"/>
</dbReference>
<dbReference type="EMBL" id="NBIU01000005">
    <property type="protein sequence ID" value="PZT48589.1"/>
    <property type="molecule type" value="Genomic_DNA"/>
</dbReference>
<evidence type="ECO:0000313" key="3">
    <source>
        <dbReference type="Proteomes" id="UP000249746"/>
    </source>
</evidence>
<dbReference type="AlphaFoldDB" id="A0A2W6MXA0"/>
<evidence type="ECO:0000313" key="2">
    <source>
        <dbReference type="EMBL" id="PZT48589.1"/>
    </source>
</evidence>
<gene>
    <name evidence="2" type="ORF">B6S12_02800</name>
</gene>
<accession>A0A2W6MXA0</accession>
<sequence>MNYSFTKPNVKTLFKRVTKIWWGYIFLTLFIIVGFVGTLKMQEYFMNTKLQITLQEQKKAIEQIKSYQKSLETEQKTVEFAGYLAKHNALLEESVHNLFSMIPEQITLRKIEMNKEELTLYGTTPSKQIYTFLLEVPLRSVFHQSKADFYRLPNGWYNFVSISKLNREQ</sequence>
<dbReference type="OrthoDB" id="5372783at2"/>
<dbReference type="Proteomes" id="UP000249746">
    <property type="component" value="Unassembled WGS sequence"/>
</dbReference>
<comment type="caution">
    <text evidence="2">The sequence shown here is derived from an EMBL/GenBank/DDBJ whole genome shotgun (WGS) entry which is preliminary data.</text>
</comment>
<feature type="transmembrane region" description="Helical" evidence="1">
    <location>
        <begin position="20"/>
        <end position="39"/>
    </location>
</feature>